<dbReference type="EMBL" id="JAHOPB010000001">
    <property type="protein sequence ID" value="MBU8873220.1"/>
    <property type="molecule type" value="Genomic_DNA"/>
</dbReference>
<feature type="transmembrane region" description="Helical" evidence="7">
    <location>
        <begin position="9"/>
        <end position="30"/>
    </location>
</feature>
<feature type="domain" description="ABC transmembrane type-1" evidence="8">
    <location>
        <begin position="99"/>
        <end position="304"/>
    </location>
</feature>
<accession>A0ABS6IFH2</accession>
<dbReference type="Pfam" id="PF00528">
    <property type="entry name" value="BPD_transp_1"/>
    <property type="match status" value="1"/>
</dbReference>
<dbReference type="CDD" id="cd06261">
    <property type="entry name" value="TM_PBP2"/>
    <property type="match status" value="1"/>
</dbReference>
<comment type="caution">
    <text evidence="9">The sequence shown here is derived from an EMBL/GenBank/DDBJ whole genome shotgun (WGS) entry which is preliminary data.</text>
</comment>
<feature type="transmembrane region" description="Helical" evidence="7">
    <location>
        <begin position="138"/>
        <end position="165"/>
    </location>
</feature>
<feature type="transmembrane region" description="Helical" evidence="7">
    <location>
        <begin position="105"/>
        <end position="126"/>
    </location>
</feature>
<evidence type="ECO:0000256" key="4">
    <source>
        <dbReference type="ARBA" id="ARBA00022692"/>
    </source>
</evidence>
<evidence type="ECO:0000256" key="6">
    <source>
        <dbReference type="ARBA" id="ARBA00023136"/>
    </source>
</evidence>
<dbReference type="PROSITE" id="PS50928">
    <property type="entry name" value="ABC_TM1"/>
    <property type="match status" value="1"/>
</dbReference>
<evidence type="ECO:0000256" key="3">
    <source>
        <dbReference type="ARBA" id="ARBA00022475"/>
    </source>
</evidence>
<name>A0ABS6IFH2_9HYPH</name>
<evidence type="ECO:0000313" key="9">
    <source>
        <dbReference type="EMBL" id="MBU8873220.1"/>
    </source>
</evidence>
<dbReference type="RefSeq" id="WP_216957477.1">
    <property type="nucleotide sequence ID" value="NZ_JAHOPB010000001.1"/>
</dbReference>
<comment type="similarity">
    <text evidence="7">Belongs to the binding-protein-dependent transport system permease family.</text>
</comment>
<feature type="transmembrane region" description="Helical" evidence="7">
    <location>
        <begin position="185"/>
        <end position="204"/>
    </location>
</feature>
<dbReference type="Pfam" id="PF19300">
    <property type="entry name" value="BPD_transp_1_N"/>
    <property type="match status" value="1"/>
</dbReference>
<dbReference type="PANTHER" id="PTHR43163">
    <property type="entry name" value="DIPEPTIDE TRANSPORT SYSTEM PERMEASE PROTEIN DPPB-RELATED"/>
    <property type="match status" value="1"/>
</dbReference>
<gene>
    <name evidence="9" type="ORF">KQ910_05565</name>
</gene>
<dbReference type="InterPro" id="IPR000515">
    <property type="entry name" value="MetI-like"/>
</dbReference>
<dbReference type="PANTHER" id="PTHR43163:SF6">
    <property type="entry name" value="DIPEPTIDE TRANSPORT SYSTEM PERMEASE PROTEIN DPPB-RELATED"/>
    <property type="match status" value="1"/>
</dbReference>
<evidence type="ECO:0000256" key="1">
    <source>
        <dbReference type="ARBA" id="ARBA00004651"/>
    </source>
</evidence>
<keyword evidence="5 7" id="KW-1133">Transmembrane helix</keyword>
<dbReference type="Proteomes" id="UP000727907">
    <property type="component" value="Unassembled WGS sequence"/>
</dbReference>
<protein>
    <submittedName>
        <fullName evidence="9">ABC transporter permease</fullName>
    </submittedName>
</protein>
<evidence type="ECO:0000256" key="2">
    <source>
        <dbReference type="ARBA" id="ARBA00022448"/>
    </source>
</evidence>
<reference evidence="9 10" key="1">
    <citation type="submission" date="2021-06" db="EMBL/GenBank/DDBJ databases">
        <authorList>
            <person name="Lee D.H."/>
        </authorList>
    </citation>
    <scope>NUCLEOTIDE SEQUENCE [LARGE SCALE GENOMIC DNA]</scope>
    <source>
        <strain evidence="9 10">MMS21-HV4-11</strain>
    </source>
</reference>
<evidence type="ECO:0000256" key="5">
    <source>
        <dbReference type="ARBA" id="ARBA00022989"/>
    </source>
</evidence>
<organism evidence="9 10">
    <name type="scientific">Reyranella humidisoli</name>
    <dbReference type="NCBI Taxonomy" id="2849149"/>
    <lineage>
        <taxon>Bacteria</taxon>
        <taxon>Pseudomonadati</taxon>
        <taxon>Pseudomonadota</taxon>
        <taxon>Alphaproteobacteria</taxon>
        <taxon>Hyphomicrobiales</taxon>
        <taxon>Reyranellaceae</taxon>
        <taxon>Reyranella</taxon>
    </lineage>
</organism>
<keyword evidence="10" id="KW-1185">Reference proteome</keyword>
<keyword evidence="2 7" id="KW-0813">Transport</keyword>
<sequence length="318" mass="35174">MQAYIVRRVLALIPTLFFASLIVFVTVRMIPGDVIDLMLSQNDIAASKMGREQLEKALGLDQPMWIQYGRWVGAILFHGDFGRSLWQSTPVSEQLLQRLPVTFELGLMALIVGLSVAVPIGVYSAVRQDTPGDYVARSFSILMLAVPSFWLGTMVMVFPSIWWGWSPTISFVPFSKDPIANLSQMIIPSIILGCALSAITMRLTRTMMLEVLRQDYIRTAWAKGLGEKLVVARHALRNALIPVVTLIGLQAPLLIGGAVIMEQIFVIPGMGLLLLDAVSQRDYPIITGVFLIVGVAVMCINLIVDLSYGLLDPKVRYR</sequence>
<proteinExistence type="inferred from homology"/>
<dbReference type="InterPro" id="IPR045621">
    <property type="entry name" value="BPD_transp_1_N"/>
</dbReference>
<feature type="transmembrane region" description="Helical" evidence="7">
    <location>
        <begin position="285"/>
        <end position="311"/>
    </location>
</feature>
<keyword evidence="4 7" id="KW-0812">Transmembrane</keyword>
<comment type="subcellular location">
    <subcellularLocation>
        <location evidence="1 7">Cell membrane</location>
        <topology evidence="1 7">Multi-pass membrane protein</topology>
    </subcellularLocation>
</comment>
<evidence type="ECO:0000256" key="7">
    <source>
        <dbReference type="RuleBase" id="RU363032"/>
    </source>
</evidence>
<keyword evidence="3" id="KW-1003">Cell membrane</keyword>
<feature type="transmembrane region" description="Helical" evidence="7">
    <location>
        <begin position="239"/>
        <end position="265"/>
    </location>
</feature>
<evidence type="ECO:0000259" key="8">
    <source>
        <dbReference type="PROSITE" id="PS50928"/>
    </source>
</evidence>
<keyword evidence="6 7" id="KW-0472">Membrane</keyword>
<evidence type="ECO:0000313" key="10">
    <source>
        <dbReference type="Proteomes" id="UP000727907"/>
    </source>
</evidence>